<proteinExistence type="predicted"/>
<dbReference type="InterPro" id="IPR037015">
    <property type="entry name" value="APT_N_sf"/>
</dbReference>
<evidence type="ECO:0000313" key="3">
    <source>
        <dbReference type="Proteomes" id="UP000075420"/>
    </source>
</evidence>
<evidence type="ECO:0000313" key="2">
    <source>
        <dbReference type="EMBL" id="KYF51800.1"/>
    </source>
</evidence>
<gene>
    <name evidence="2" type="ORF">BE08_34880</name>
</gene>
<name>A0A150P812_SORCE</name>
<reference evidence="2 3" key="1">
    <citation type="submission" date="2014-02" db="EMBL/GenBank/DDBJ databases">
        <title>The small core and large imbalanced accessory genome model reveals a collaborative survival strategy of Sorangium cellulosum strains in nature.</title>
        <authorList>
            <person name="Han K."/>
            <person name="Peng R."/>
            <person name="Blom J."/>
            <person name="Li Y.-Z."/>
        </authorList>
    </citation>
    <scope>NUCLEOTIDE SEQUENCE [LARGE SCALE GENOMIC DNA]</scope>
    <source>
        <strain evidence="2 3">So0157-25</strain>
    </source>
</reference>
<evidence type="ECO:0000256" key="1">
    <source>
        <dbReference type="SAM" id="SignalP"/>
    </source>
</evidence>
<organism evidence="2 3">
    <name type="scientific">Sorangium cellulosum</name>
    <name type="common">Polyangium cellulosum</name>
    <dbReference type="NCBI Taxonomy" id="56"/>
    <lineage>
        <taxon>Bacteria</taxon>
        <taxon>Pseudomonadati</taxon>
        <taxon>Myxococcota</taxon>
        <taxon>Polyangia</taxon>
        <taxon>Polyangiales</taxon>
        <taxon>Polyangiaceae</taxon>
        <taxon>Sorangium</taxon>
    </lineage>
</organism>
<protein>
    <recommendedName>
        <fullName evidence="4">Secreted protein</fullName>
    </recommendedName>
</protein>
<dbReference type="EMBL" id="JELY01002707">
    <property type="protein sequence ID" value="KYF51800.1"/>
    <property type="molecule type" value="Genomic_DNA"/>
</dbReference>
<dbReference type="InterPro" id="IPR016187">
    <property type="entry name" value="CTDL_fold"/>
</dbReference>
<accession>A0A150P812</accession>
<dbReference type="Proteomes" id="UP000075420">
    <property type="component" value="Unassembled WGS sequence"/>
</dbReference>
<dbReference type="Gene3D" id="3.10.40.10">
    <property type="entry name" value="Aerolysin/Pertussis toxin (APT), N-terminal domain"/>
    <property type="match status" value="2"/>
</dbReference>
<feature type="signal peptide" evidence="1">
    <location>
        <begin position="1"/>
        <end position="32"/>
    </location>
</feature>
<dbReference type="SUPFAM" id="SSF56436">
    <property type="entry name" value="C-type lectin-like"/>
    <property type="match status" value="1"/>
</dbReference>
<sequence length="188" mass="19863">MKNIRHTTPMRALIFGLVAGGISLSAPGQAQAVEYGVYEGDGCPAGYAPLTPLDAFWTFAGSCNELPYSGVFRLADGSSIDGPWNNCQQNANDTRELEYTLCKPNYELFEIGGTTFAVVRGGEQCLDGFELVDFATASAYSEEICTHVGYWGIARIGGGGSIDGVGYGCGIRATDSRSLGDAICVESD</sequence>
<evidence type="ECO:0008006" key="4">
    <source>
        <dbReference type="Google" id="ProtNLM"/>
    </source>
</evidence>
<dbReference type="AlphaFoldDB" id="A0A150P812"/>
<keyword evidence="1" id="KW-0732">Signal</keyword>
<feature type="chain" id="PRO_5007565321" description="Secreted protein" evidence="1">
    <location>
        <begin position="33"/>
        <end position="188"/>
    </location>
</feature>
<comment type="caution">
    <text evidence="2">The sequence shown here is derived from an EMBL/GenBank/DDBJ whole genome shotgun (WGS) entry which is preliminary data.</text>
</comment>